<evidence type="ECO:0000313" key="3">
    <source>
        <dbReference type="Proteomes" id="UP001375370"/>
    </source>
</evidence>
<gene>
    <name evidence="2" type="ORF">V8247_08650</name>
</gene>
<dbReference type="Proteomes" id="UP001375370">
    <property type="component" value="Chromosome"/>
</dbReference>
<dbReference type="Pfam" id="PF12654">
    <property type="entry name" value="DUF3786"/>
    <property type="match status" value="1"/>
</dbReference>
<dbReference type="RefSeq" id="WP_338737447.1">
    <property type="nucleotide sequence ID" value="NZ_CP146612.1"/>
</dbReference>
<dbReference type="EMBL" id="CP146612">
    <property type="protein sequence ID" value="WWX25307.1"/>
    <property type="molecule type" value="Genomic_DNA"/>
</dbReference>
<proteinExistence type="predicted"/>
<name>A0ABZ2J6U5_9CHLR</name>
<dbReference type="InterPro" id="IPR024264">
    <property type="entry name" value="DUF3786"/>
</dbReference>
<accession>A0ABZ2J6U5</accession>
<feature type="domain" description="DUF3786" evidence="1">
    <location>
        <begin position="35"/>
        <end position="205"/>
    </location>
</feature>
<protein>
    <submittedName>
        <fullName evidence="2">DUF3786 domain-containing protein</fullName>
    </submittedName>
</protein>
<sequence>MAGDINPTAGGQPTGFKLAYDESATLAYDKLSAVDVAEICRRSGATRVGESCLSLDYIGEAYQIDISRRVITGRSVLPEIHDQLVMLHYLTGNSPPSLQTEPITFKDLPEGLIYYPTYLKRCVQPLIERFGNNLDNFIKAGQKLKAVNIPRGDAGVHLQALPRIGINIVLWLGDDELPAEGTVYFSSDIKNYLPIEDIAVLCQSISLKIVAAAATNH</sequence>
<organism evidence="2 3">
    <name type="scientific">Candidatus Dehalogenimonas loeffleri</name>
    <dbReference type="NCBI Taxonomy" id="3127115"/>
    <lineage>
        <taxon>Bacteria</taxon>
        <taxon>Bacillati</taxon>
        <taxon>Chloroflexota</taxon>
        <taxon>Dehalococcoidia</taxon>
        <taxon>Dehalococcoidales</taxon>
        <taxon>Dehalococcoidaceae</taxon>
        <taxon>Dehalogenimonas</taxon>
    </lineage>
</organism>
<evidence type="ECO:0000259" key="1">
    <source>
        <dbReference type="Pfam" id="PF12654"/>
    </source>
</evidence>
<reference evidence="2 3" key="1">
    <citation type="submission" date="2024-03" db="EMBL/GenBank/DDBJ databases">
        <title>A Dehalogenimonas Isolated from Estuarine Sediments Dihaloeliminates Chlorinated Alkanes.</title>
        <authorList>
            <person name="Yang Y."/>
            <person name="Wang H."/>
        </authorList>
    </citation>
    <scope>NUCLEOTIDE SEQUENCE [LARGE SCALE GENOMIC DNA]</scope>
    <source>
        <strain evidence="2 3">W</strain>
    </source>
</reference>
<keyword evidence="3" id="KW-1185">Reference proteome</keyword>
<evidence type="ECO:0000313" key="2">
    <source>
        <dbReference type="EMBL" id="WWX25307.1"/>
    </source>
</evidence>